<protein>
    <recommendedName>
        <fullName evidence="3">Calpain catalytic domain-containing protein</fullName>
    </recommendedName>
</protein>
<dbReference type="VEuPathDB" id="AmoebaDB:NfTy_018720"/>
<dbReference type="EMBL" id="VFQX01000009">
    <property type="protein sequence ID" value="KAF0982552.1"/>
    <property type="molecule type" value="Genomic_DNA"/>
</dbReference>
<dbReference type="GeneID" id="68118697"/>
<organism evidence="4 5">
    <name type="scientific">Naegleria fowleri</name>
    <name type="common">Brain eating amoeba</name>
    <dbReference type="NCBI Taxonomy" id="5763"/>
    <lineage>
        <taxon>Eukaryota</taxon>
        <taxon>Discoba</taxon>
        <taxon>Heterolobosea</taxon>
        <taxon>Tetramitia</taxon>
        <taxon>Eutetramitia</taxon>
        <taxon>Vahlkampfiidae</taxon>
        <taxon>Naegleria</taxon>
    </lineage>
</organism>
<comment type="caution">
    <text evidence="4">The sequence shown here is derived from an EMBL/GenBank/DDBJ whole genome shotgun (WGS) entry which is preliminary data.</text>
</comment>
<dbReference type="PROSITE" id="PS50203">
    <property type="entry name" value="CALPAIN_CAT"/>
    <property type="match status" value="1"/>
</dbReference>
<comment type="caution">
    <text evidence="1">Lacks conserved residue(s) required for the propagation of feature annotation.</text>
</comment>
<dbReference type="OMA" id="CYQDRRI"/>
<sequence length="1080" mass="124157">MSKTPSQTARKTGKGGKKNEKVEVTLLSDLIYNSNENIEKMFPEWDEEVLKALMERDKQLYSEEGTNVNKRPSTNNANKKKDSSLDEILKNVHAIDSNKIAFDNVTCSDFTKNLKEWKPLRSKWEPRMSRDLFPAHPYFGRFYKTKEDAQKQAVDAPDKKKQPQKKATEEPEPPSFVPIVLESSDEEELIVEDFEKYSQVLDISNKGQWTKAFVSALYHIEECKEYIPFGSYLWEKNLAQKRKQSATNNRIVIVDDKLPHDASGKNLFPISPYDEFWPSILFKGIIAISIGNEHLAFSNPLWCFSALFSNFGSQSLSCANCLDIISPITCSLQSNNEWKNSFDLVRFLCNNPQTGDNTKKKILLLTCRKDIDVETSGLRKDNLYRVEDVKVCKGETILKVVSNDVAWNGKYSYKNSSVWSADFEEELGFCYQDRRIQKRMKDFWVEVTDLQNYFEGIHILHEISSYSVRAALGSHATQISPIVFYITETTKLFIRILGEKQANPRVVVKKASNWKKLTPSKVIHDFSIFSYDCLIPLTLPCKDDFDIFEIRFSNVENQYIEFLSEKKLVFGKQEDIYSSKLSQSIQRTDTLTSPPHEMEEWKIWSVQQFNIEKEGVFSARLLVDDISILPFTHLVLINNENLSVVKSINGRIFPVKLLPCTHQYSLVCYACPNKSLESTNYALETISENDVFDLEAAKTLTCYPVSIKGRYYTNPERELFRFRLDVGEKANICFRLKLSEATPVKVVVNKVENFESSVTILEFENFESECVITVPNLVVYPSSKNQNISYNIVCTIDEKKALEILSNRISVAESEFLQYLKEKSETTTLQELNAEESKATDLKSPKKSAKKPASAVKKPTTNQKAKKEQARIPSKQDKPQVLTSQYIEGTENSSMPSLIYSLDIFSTTPNIIYEEVNVKKQIIDQLVEEWESNSPQNVENGLVAREKFIKERLKQLLSTNENSPRAELQSQTTNETETERKDRLAREKEQNAQKIKQLREFRDNEMKQLDLVVNDNVERSLQTCSSIMKEKFIETQKQVLSMKEQKLEEEKRIELERLNEEKSAKKGATSGANTARKSTK</sequence>
<feature type="region of interest" description="Disordered" evidence="2">
    <location>
        <begin position="959"/>
        <end position="992"/>
    </location>
</feature>
<feature type="region of interest" description="Disordered" evidence="2">
    <location>
        <begin position="1055"/>
        <end position="1080"/>
    </location>
</feature>
<keyword evidence="5" id="KW-1185">Reference proteome</keyword>
<name>A0A6A5C6S1_NAEFO</name>
<dbReference type="InterPro" id="IPR038765">
    <property type="entry name" value="Papain-like_cys_pep_sf"/>
</dbReference>
<accession>A0A6A5C6S1</accession>
<feature type="compositionally biased region" description="Basic and acidic residues" evidence="2">
    <location>
        <begin position="977"/>
        <end position="992"/>
    </location>
</feature>
<feature type="region of interest" description="Disordered" evidence="2">
    <location>
        <begin position="830"/>
        <end position="881"/>
    </location>
</feature>
<reference evidence="4 5" key="1">
    <citation type="journal article" date="2019" name="Sci. Rep.">
        <title>Nanopore sequencing improves the draft genome of the human pathogenic amoeba Naegleria fowleri.</title>
        <authorList>
            <person name="Liechti N."/>
            <person name="Schurch N."/>
            <person name="Bruggmann R."/>
            <person name="Wittwer M."/>
        </authorList>
    </citation>
    <scope>NUCLEOTIDE SEQUENCE [LARGE SCALE GENOMIC DNA]</scope>
    <source>
        <strain evidence="4 5">ATCC 30894</strain>
    </source>
</reference>
<evidence type="ECO:0000256" key="1">
    <source>
        <dbReference type="PROSITE-ProRule" id="PRU00239"/>
    </source>
</evidence>
<dbReference type="GO" id="GO:0006508">
    <property type="term" value="P:proteolysis"/>
    <property type="evidence" value="ECO:0007669"/>
    <property type="project" value="InterPro"/>
</dbReference>
<feature type="domain" description="Calpain catalytic" evidence="3">
    <location>
        <begin position="252"/>
        <end position="463"/>
    </location>
</feature>
<gene>
    <name evidence="4" type="ORF">FDP41_011482</name>
</gene>
<dbReference type="InterPro" id="IPR054096">
    <property type="entry name" value="FAP42-like_B2"/>
</dbReference>
<feature type="compositionally biased region" description="Basic and acidic residues" evidence="2">
    <location>
        <begin position="1055"/>
        <end position="1064"/>
    </location>
</feature>
<feature type="compositionally biased region" description="Basic and acidic residues" evidence="2">
    <location>
        <begin position="865"/>
        <end position="878"/>
    </location>
</feature>
<dbReference type="AlphaFoldDB" id="A0A6A5C6S1"/>
<feature type="region of interest" description="Disordered" evidence="2">
    <location>
        <begin position="1"/>
        <end position="20"/>
    </location>
</feature>
<dbReference type="VEuPathDB" id="AmoebaDB:FDP41_011482"/>
<dbReference type="OrthoDB" id="9374162at2759"/>
<feature type="compositionally biased region" description="Polar residues" evidence="2">
    <location>
        <begin position="959"/>
        <end position="975"/>
    </location>
</feature>
<dbReference type="Proteomes" id="UP000444721">
    <property type="component" value="Unassembled WGS sequence"/>
</dbReference>
<evidence type="ECO:0000259" key="3">
    <source>
        <dbReference type="PROSITE" id="PS50203"/>
    </source>
</evidence>
<feature type="region of interest" description="Disordered" evidence="2">
    <location>
        <begin position="150"/>
        <end position="176"/>
    </location>
</feature>
<proteinExistence type="predicted"/>
<feature type="region of interest" description="Disordered" evidence="2">
    <location>
        <begin position="62"/>
        <end position="82"/>
    </location>
</feature>
<dbReference type="Pfam" id="PF22071">
    <property type="entry name" value="FAP42_B2"/>
    <property type="match status" value="1"/>
</dbReference>
<feature type="compositionally biased region" description="Polar residues" evidence="2">
    <location>
        <begin position="64"/>
        <end position="77"/>
    </location>
</feature>
<dbReference type="SUPFAM" id="SSF54001">
    <property type="entry name" value="Cysteine proteinases"/>
    <property type="match status" value="1"/>
</dbReference>
<dbReference type="VEuPathDB" id="AmoebaDB:NF0029170"/>
<feature type="compositionally biased region" description="Polar residues" evidence="2">
    <location>
        <begin position="1070"/>
        <end position="1080"/>
    </location>
</feature>
<feature type="compositionally biased region" description="Polar residues" evidence="2">
    <location>
        <begin position="1"/>
        <end position="10"/>
    </location>
</feature>
<evidence type="ECO:0000313" key="4">
    <source>
        <dbReference type="EMBL" id="KAF0982552.1"/>
    </source>
</evidence>
<dbReference type="GO" id="GO:0004198">
    <property type="term" value="F:calcium-dependent cysteine-type endopeptidase activity"/>
    <property type="evidence" value="ECO:0007669"/>
    <property type="project" value="InterPro"/>
</dbReference>
<evidence type="ECO:0000313" key="5">
    <source>
        <dbReference type="Proteomes" id="UP000444721"/>
    </source>
</evidence>
<feature type="compositionally biased region" description="Basic and acidic residues" evidence="2">
    <location>
        <begin position="835"/>
        <end position="844"/>
    </location>
</feature>
<dbReference type="RefSeq" id="XP_044567265.1">
    <property type="nucleotide sequence ID" value="XM_044701895.1"/>
</dbReference>
<feature type="compositionally biased region" description="Basic and acidic residues" evidence="2">
    <location>
        <begin position="150"/>
        <end position="169"/>
    </location>
</feature>
<evidence type="ECO:0000256" key="2">
    <source>
        <dbReference type="SAM" id="MobiDB-lite"/>
    </source>
</evidence>
<dbReference type="InterPro" id="IPR001300">
    <property type="entry name" value="Peptidase_C2_calpain_cat"/>
</dbReference>